<dbReference type="Pfam" id="PF00202">
    <property type="entry name" value="Aminotran_3"/>
    <property type="match status" value="1"/>
</dbReference>
<evidence type="ECO:0000313" key="4">
    <source>
        <dbReference type="Proteomes" id="UP000708208"/>
    </source>
</evidence>
<dbReference type="PANTHER" id="PTHR45688:SF13">
    <property type="entry name" value="ALANINE--GLYOXYLATE AMINOTRANSFERASE 2-LIKE"/>
    <property type="match status" value="1"/>
</dbReference>
<dbReference type="GO" id="GO:0005739">
    <property type="term" value="C:mitochondrion"/>
    <property type="evidence" value="ECO:0007669"/>
    <property type="project" value="TreeGrafter"/>
</dbReference>
<dbReference type="GO" id="GO:0008483">
    <property type="term" value="F:transaminase activity"/>
    <property type="evidence" value="ECO:0007669"/>
    <property type="project" value="InterPro"/>
</dbReference>
<dbReference type="OrthoDB" id="10261433at2759"/>
<evidence type="ECO:0000313" key="3">
    <source>
        <dbReference type="EMBL" id="CAG7829988.1"/>
    </source>
</evidence>
<reference evidence="3" key="1">
    <citation type="submission" date="2021-06" db="EMBL/GenBank/DDBJ databases">
        <authorList>
            <person name="Hodson N. C."/>
            <person name="Mongue J. A."/>
            <person name="Jaron S. K."/>
        </authorList>
    </citation>
    <scope>NUCLEOTIDE SEQUENCE</scope>
</reference>
<dbReference type="AlphaFoldDB" id="A0A8J2LE75"/>
<comment type="caution">
    <text evidence="3">The sequence shown here is derived from an EMBL/GenBank/DDBJ whole genome shotgun (WGS) entry which is preliminary data.</text>
</comment>
<evidence type="ECO:0000256" key="2">
    <source>
        <dbReference type="RuleBase" id="RU003560"/>
    </source>
</evidence>
<dbReference type="EMBL" id="CAJVCH010553690">
    <property type="protein sequence ID" value="CAG7829988.1"/>
    <property type="molecule type" value="Genomic_DNA"/>
</dbReference>
<dbReference type="PANTHER" id="PTHR45688">
    <property type="match status" value="1"/>
</dbReference>
<dbReference type="GO" id="GO:0030170">
    <property type="term" value="F:pyridoxal phosphate binding"/>
    <property type="evidence" value="ECO:0007669"/>
    <property type="project" value="InterPro"/>
</dbReference>
<dbReference type="InterPro" id="IPR005814">
    <property type="entry name" value="Aminotrans_3"/>
</dbReference>
<sequence>MYRGQYDESDPSSALKYIQEAQEVIERAVENGRQMACFICEPVMSVAGVIVPPAGWMSSIYEKVRSLGGLTISDETQSGLGRTGSGWWGFQYHNVVPDIVTIGKPIGNGHPMAIVVTKSSIASKMHPEVLKSFNCDSVVAAIGLAVLNSIRSENLIKNARDVGSFLREGLRSLAADHPNIGHVRGMGLLMGIEIVTDRVTRTPASDIAEKICYRLKEKHMIVGNEGIHRNILLLVPPMCFTCENAHRVLVNMSTVLHEIEQEEQESGSTRLEENITSDRLISLGVFDEPLGDAYIMNQLGTGGHDFSALD</sequence>
<keyword evidence="2" id="KW-0663">Pyridoxal phosphate</keyword>
<gene>
    <name evidence="3" type="ORF">AFUS01_LOCUS39816</name>
</gene>
<proteinExistence type="inferred from homology"/>
<keyword evidence="4" id="KW-1185">Reference proteome</keyword>
<protein>
    <submittedName>
        <fullName evidence="3">Uncharacterized protein</fullName>
    </submittedName>
</protein>
<comment type="similarity">
    <text evidence="1 2">Belongs to the class-III pyridoxal-phosphate-dependent aminotransferase family.</text>
</comment>
<evidence type="ECO:0000256" key="1">
    <source>
        <dbReference type="ARBA" id="ARBA00008954"/>
    </source>
</evidence>
<dbReference type="Proteomes" id="UP000708208">
    <property type="component" value="Unassembled WGS sequence"/>
</dbReference>
<accession>A0A8J2LE75</accession>
<name>A0A8J2LE75_9HEXA</name>
<organism evidence="3 4">
    <name type="scientific">Allacma fusca</name>
    <dbReference type="NCBI Taxonomy" id="39272"/>
    <lineage>
        <taxon>Eukaryota</taxon>
        <taxon>Metazoa</taxon>
        <taxon>Ecdysozoa</taxon>
        <taxon>Arthropoda</taxon>
        <taxon>Hexapoda</taxon>
        <taxon>Collembola</taxon>
        <taxon>Symphypleona</taxon>
        <taxon>Sminthuridae</taxon>
        <taxon>Allacma</taxon>
    </lineage>
</organism>